<evidence type="ECO:0000256" key="4">
    <source>
        <dbReference type="SAM" id="SignalP"/>
    </source>
</evidence>
<evidence type="ECO:0000259" key="5">
    <source>
        <dbReference type="Pfam" id="PF00394"/>
    </source>
</evidence>
<feature type="domain" description="Plastocyanin-like" evidence="7">
    <location>
        <begin position="33"/>
        <end position="145"/>
    </location>
</feature>
<dbReference type="Pfam" id="PF00394">
    <property type="entry name" value="Cu-oxidase"/>
    <property type="match status" value="1"/>
</dbReference>
<dbReference type="HOGENOM" id="CLU_009100_5_2_6"/>
<feature type="domain" description="Plastocyanin-like" evidence="6">
    <location>
        <begin position="472"/>
        <end position="593"/>
    </location>
</feature>
<dbReference type="NCBIfam" id="TIGR01480">
    <property type="entry name" value="copper_res_A"/>
    <property type="match status" value="1"/>
</dbReference>
<dbReference type="EMBL" id="AQFL01000015">
    <property type="protein sequence ID" value="EOR05717.1"/>
    <property type="molecule type" value="Genomic_DNA"/>
</dbReference>
<evidence type="ECO:0000313" key="8">
    <source>
        <dbReference type="EMBL" id="EOR05717.1"/>
    </source>
</evidence>
<evidence type="ECO:0000256" key="1">
    <source>
        <dbReference type="ARBA" id="ARBA00022723"/>
    </source>
</evidence>
<evidence type="ECO:0000256" key="2">
    <source>
        <dbReference type="ARBA" id="ARBA00023002"/>
    </source>
</evidence>
<feature type="domain" description="Plastocyanin-like" evidence="5">
    <location>
        <begin position="192"/>
        <end position="318"/>
    </location>
</feature>
<keyword evidence="2" id="KW-0560">Oxidoreductase</keyword>
<dbReference type="SUPFAM" id="SSF49503">
    <property type="entry name" value="Cupredoxins"/>
    <property type="match status" value="3"/>
</dbReference>
<dbReference type="GO" id="GO:0005507">
    <property type="term" value="F:copper ion binding"/>
    <property type="evidence" value="ECO:0007669"/>
    <property type="project" value="InterPro"/>
</dbReference>
<dbReference type="GO" id="GO:0016491">
    <property type="term" value="F:oxidoreductase activity"/>
    <property type="evidence" value="ECO:0007669"/>
    <property type="project" value="UniProtKB-KW"/>
</dbReference>
<evidence type="ECO:0000313" key="10">
    <source>
        <dbReference type="Proteomes" id="UP000016203"/>
    </source>
</evidence>
<evidence type="ECO:0000256" key="3">
    <source>
        <dbReference type="ARBA" id="ARBA00023008"/>
    </source>
</evidence>
<reference evidence="9 11" key="2">
    <citation type="submission" date="2023-07" db="EMBL/GenBank/DDBJ databases">
        <title>A novel proteolytic Acinetobacter species.</title>
        <authorList>
            <person name="Nemec A."/>
            <person name="Radolfova-Krizova L."/>
        </authorList>
    </citation>
    <scope>NUCLEOTIDE SEQUENCE [LARGE SCALE GENOMIC DNA]</scope>
    <source>
        <strain evidence="9 11">NIPH 1865</strain>
    </source>
</reference>
<evidence type="ECO:0000313" key="9">
    <source>
        <dbReference type="EMBL" id="MDO3658424.1"/>
    </source>
</evidence>
<evidence type="ECO:0000259" key="6">
    <source>
        <dbReference type="Pfam" id="PF07731"/>
    </source>
</evidence>
<dbReference type="PANTHER" id="PTHR11709:SF394">
    <property type="entry name" value="FI03373P-RELATED"/>
    <property type="match status" value="1"/>
</dbReference>
<keyword evidence="1" id="KW-0479">Metal-binding</keyword>
<evidence type="ECO:0000313" key="11">
    <source>
        <dbReference type="Proteomes" id="UP001168902"/>
    </source>
</evidence>
<evidence type="ECO:0000259" key="7">
    <source>
        <dbReference type="Pfam" id="PF07732"/>
    </source>
</evidence>
<organism evidence="8 10">
    <name type="scientific">Acinetobacter genomosp. 15BJ</name>
    <dbReference type="NCBI Taxonomy" id="106651"/>
    <lineage>
        <taxon>Bacteria</taxon>
        <taxon>Pseudomonadati</taxon>
        <taxon>Pseudomonadota</taxon>
        <taxon>Gammaproteobacteria</taxon>
        <taxon>Moraxellales</taxon>
        <taxon>Moraxellaceae</taxon>
        <taxon>Acinetobacter</taxon>
    </lineage>
</organism>
<feature type="signal peptide" evidence="4">
    <location>
        <begin position="1"/>
        <end position="23"/>
    </location>
</feature>
<dbReference type="InterPro" id="IPR002355">
    <property type="entry name" value="Cu_oxidase_Cu_BS"/>
</dbReference>
<dbReference type="InterPro" id="IPR045087">
    <property type="entry name" value="Cu-oxidase_fam"/>
</dbReference>
<dbReference type="InterPro" id="IPR034279">
    <property type="entry name" value="CuRO_3_CopA"/>
</dbReference>
<dbReference type="Proteomes" id="UP000016203">
    <property type="component" value="Unassembled WGS sequence"/>
</dbReference>
<dbReference type="Gene3D" id="2.60.40.420">
    <property type="entry name" value="Cupredoxins - blue copper proteins"/>
    <property type="match status" value="3"/>
</dbReference>
<dbReference type="PROSITE" id="PS00079">
    <property type="entry name" value="MULTICOPPER_OXIDASE1"/>
    <property type="match status" value="1"/>
</dbReference>
<dbReference type="InterPro" id="IPR008972">
    <property type="entry name" value="Cupredoxin"/>
</dbReference>
<dbReference type="GO" id="GO:0042597">
    <property type="term" value="C:periplasmic space"/>
    <property type="evidence" value="ECO:0007669"/>
    <property type="project" value="InterPro"/>
</dbReference>
<dbReference type="InterPro" id="IPR034282">
    <property type="entry name" value="CuRO_2_CopA"/>
</dbReference>
<dbReference type="EMBL" id="JAUMJH010000038">
    <property type="protein sequence ID" value="MDO3658424.1"/>
    <property type="molecule type" value="Genomic_DNA"/>
</dbReference>
<dbReference type="InterPro" id="IPR033138">
    <property type="entry name" value="Cu_oxidase_CS"/>
</dbReference>
<dbReference type="PANTHER" id="PTHR11709">
    <property type="entry name" value="MULTI-COPPER OXIDASE"/>
    <property type="match status" value="1"/>
</dbReference>
<dbReference type="Proteomes" id="UP001168902">
    <property type="component" value="Unassembled WGS sequence"/>
</dbReference>
<feature type="chain" id="PRO_5004480553" evidence="4">
    <location>
        <begin position="24"/>
        <end position="616"/>
    </location>
</feature>
<dbReference type="Pfam" id="PF07731">
    <property type="entry name" value="Cu-oxidase_2"/>
    <property type="match status" value="1"/>
</dbReference>
<dbReference type="CDD" id="cd13874">
    <property type="entry name" value="CuRO_2_CopA"/>
    <property type="match status" value="1"/>
</dbReference>
<reference evidence="8 10" key="1">
    <citation type="submission" date="2013-03" db="EMBL/GenBank/DDBJ databases">
        <title>The Genome Sequence of Acinetobacter sp. CIP 110321.</title>
        <authorList>
            <consortium name="The Broad Institute Genome Sequencing Platform"/>
            <consortium name="The Broad Institute Genome Sequencing Center for Infectious Disease"/>
            <person name="Cerqueira G."/>
            <person name="Feldgarden M."/>
            <person name="Courvalin P."/>
            <person name="Perichon B."/>
            <person name="Grillot-Courvalin C."/>
            <person name="Clermont D."/>
            <person name="Rocha E."/>
            <person name="Yoon E.-J."/>
            <person name="Nemec A."/>
            <person name="Walker B."/>
            <person name="Young S.K."/>
            <person name="Zeng Q."/>
            <person name="Gargeya S."/>
            <person name="Fitzgerald M."/>
            <person name="Haas B."/>
            <person name="Abouelleil A."/>
            <person name="Alvarado L."/>
            <person name="Arachchi H.M."/>
            <person name="Berlin A.M."/>
            <person name="Chapman S.B."/>
            <person name="Dewar J."/>
            <person name="Goldberg J."/>
            <person name="Griggs A."/>
            <person name="Gujja S."/>
            <person name="Hansen M."/>
            <person name="Howarth C."/>
            <person name="Imamovic A."/>
            <person name="Larimer J."/>
            <person name="McCowan C."/>
            <person name="Murphy C."/>
            <person name="Neiman D."/>
            <person name="Pearson M."/>
            <person name="Priest M."/>
            <person name="Roberts A."/>
            <person name="Saif S."/>
            <person name="Shea T."/>
            <person name="Sisk P."/>
            <person name="Sykes S."/>
            <person name="Wortman J."/>
            <person name="Nusbaum C."/>
            <person name="Birren B."/>
        </authorList>
    </citation>
    <scope>NUCLEOTIDE SEQUENCE [LARGE SCALE GENOMIC DNA]</scope>
    <source>
        <strain evidence="8 10">CIP 110321</strain>
    </source>
</reference>
<dbReference type="InterPro" id="IPR011707">
    <property type="entry name" value="Cu-oxidase-like_N"/>
</dbReference>
<keyword evidence="3" id="KW-0186">Copper</keyword>
<name>R9AU34_9GAMM</name>
<dbReference type="PATRIC" id="fig|1217699.3.peg.3084"/>
<dbReference type="AlphaFoldDB" id="R9AU34"/>
<keyword evidence="11" id="KW-1185">Reference proteome</keyword>
<dbReference type="CDD" id="cd13896">
    <property type="entry name" value="CuRO_3_CopA"/>
    <property type="match status" value="1"/>
</dbReference>
<keyword evidence="4" id="KW-0732">Signal</keyword>
<gene>
    <name evidence="8" type="ORF">F896_03147</name>
    <name evidence="9" type="ORF">Q3V53_14705</name>
</gene>
<dbReference type="InterPro" id="IPR011706">
    <property type="entry name" value="Cu-oxidase_C"/>
</dbReference>
<dbReference type="RefSeq" id="WP_016164637.1">
    <property type="nucleotide sequence ID" value="NZ_JAKZGC010000004.1"/>
</dbReference>
<dbReference type="OrthoDB" id="9757546at2"/>
<comment type="caution">
    <text evidence="8">The sequence shown here is derived from an EMBL/GenBank/DDBJ whole genome shotgun (WGS) entry which is preliminary data.</text>
</comment>
<sequence>MSSKLYAGVVASLSLLFAPYTLAAIKEYHLNINEGMVNVTGKPVKRITVNGKFIAPLLEFEEGDEAVIHVHNQLKDQDTSLHWHGLLLPGLMDGVPGFNGFKGIKPNGSFEYRFKVRQNGTYWYHAHSKGQEQDGLYGALVIYPKGKQPVAAHEKAERDYVVMLSDFHETESDKIMANLKKSAEYYQNHRETLGDVWKQVKTQGLKATWQDRSAWNQMRMAKTDMGDVDGYTFLVNGQTPQQNWSGAFNAGEKLRLRFINASAMSFFDVRIPNLKMTVVSADGQPVKPVPVDEFRIGTAETYDVLVEPKQAHYQIEAESIDRTGFAIGSLHNSMTPNMQKVQIPKARPRALLTMEDMGMDHGAHGQMDMGKMDTGSDQQMNMANMDHSQHQMPQDKAKTATTSEPAMDHSAHAQMNMSNMDHSQHQSTATTNTSNTDTVQGWANAATPAGHKALSYADLQSLKPQPESYSRPAEREVVIRLGGTMERYIWTIDGKKFSDPDFKPLTVRYGERIRLKFVNDSMMAHPMHLHGMFMQLENGQAPQDMPNKHTLVVPPGKTVTALLTADEIGEWAIHCHLLYHMSAGMMSKLIVANVDDSKAAPTTPVQSSEGASHAHH</sequence>
<dbReference type="Pfam" id="PF07732">
    <property type="entry name" value="Cu-oxidase_3"/>
    <property type="match status" value="1"/>
</dbReference>
<accession>R9AU34</accession>
<dbReference type="InterPro" id="IPR001117">
    <property type="entry name" value="Cu-oxidase_2nd"/>
</dbReference>
<dbReference type="PROSITE" id="PS00080">
    <property type="entry name" value="MULTICOPPER_OXIDASE2"/>
    <property type="match status" value="1"/>
</dbReference>
<proteinExistence type="predicted"/>
<dbReference type="InterPro" id="IPR006376">
    <property type="entry name" value="Cu-R_CopA"/>
</dbReference>
<protein>
    <submittedName>
        <fullName evidence="9">Copper resistance system multicopper oxidase</fullName>
    </submittedName>
</protein>